<dbReference type="EMBL" id="NBIV01000084">
    <property type="protein sequence ID" value="PXF44650.1"/>
    <property type="molecule type" value="Genomic_DNA"/>
</dbReference>
<keyword evidence="11" id="KW-1185">Reference proteome</keyword>
<dbReference type="Pfam" id="PF21791">
    <property type="entry name" value="MDHAR3-like_C"/>
    <property type="match status" value="1"/>
</dbReference>
<evidence type="ECO:0000313" key="10">
    <source>
        <dbReference type="EMBL" id="PXF44650.1"/>
    </source>
</evidence>
<dbReference type="GO" id="GO:0005737">
    <property type="term" value="C:cytoplasm"/>
    <property type="evidence" value="ECO:0007669"/>
    <property type="project" value="TreeGrafter"/>
</dbReference>
<evidence type="ECO:0000259" key="8">
    <source>
        <dbReference type="Pfam" id="PF07992"/>
    </source>
</evidence>
<dbReference type="PANTHER" id="PTHR43557">
    <property type="entry name" value="APOPTOSIS-INDUCING FACTOR 1"/>
    <property type="match status" value="1"/>
</dbReference>
<dbReference type="AlphaFoldDB" id="A0A2V3IU56"/>
<feature type="domain" description="FAD/NAD(P)-binding" evidence="8">
    <location>
        <begin position="83"/>
        <end position="403"/>
    </location>
</feature>
<dbReference type="PANTHER" id="PTHR43557:SF2">
    <property type="entry name" value="RIESKE DOMAIN-CONTAINING PROTEIN-RELATED"/>
    <property type="match status" value="1"/>
</dbReference>
<keyword evidence="4" id="KW-0274">FAD</keyword>
<organism evidence="10 11">
    <name type="scientific">Gracilariopsis chorda</name>
    <dbReference type="NCBI Taxonomy" id="448386"/>
    <lineage>
        <taxon>Eukaryota</taxon>
        <taxon>Rhodophyta</taxon>
        <taxon>Florideophyceae</taxon>
        <taxon>Rhodymeniophycidae</taxon>
        <taxon>Gracilariales</taxon>
        <taxon>Gracilariaceae</taxon>
        <taxon>Gracilariopsis</taxon>
    </lineage>
</organism>
<dbReference type="STRING" id="448386.A0A2V3IU56"/>
<dbReference type="PRINTS" id="PR00368">
    <property type="entry name" value="FADPNR"/>
</dbReference>
<keyword evidence="3" id="KW-0285">Flavoprotein</keyword>
<dbReference type="Pfam" id="PF07992">
    <property type="entry name" value="Pyr_redox_2"/>
    <property type="match status" value="1"/>
</dbReference>
<gene>
    <name evidence="10" type="ORF">BWQ96_05592</name>
</gene>
<dbReference type="InterPro" id="IPR023753">
    <property type="entry name" value="FAD/NAD-binding_dom"/>
</dbReference>
<evidence type="ECO:0000259" key="9">
    <source>
        <dbReference type="Pfam" id="PF21791"/>
    </source>
</evidence>
<dbReference type="InterPro" id="IPR016156">
    <property type="entry name" value="FAD/NAD-linked_Rdtase_dimer_sf"/>
</dbReference>
<comment type="caution">
    <text evidence="10">The sequence shown here is derived from an EMBL/GenBank/DDBJ whole genome shotgun (WGS) entry which is preliminary data.</text>
</comment>
<dbReference type="Gene3D" id="3.50.50.60">
    <property type="entry name" value="FAD/NAD(P)-binding domain"/>
    <property type="match status" value="2"/>
</dbReference>
<dbReference type="OrthoDB" id="432169at2759"/>
<dbReference type="EC" id="1.6.5.4" evidence="7"/>
<dbReference type="SUPFAM" id="SSF55424">
    <property type="entry name" value="FAD/NAD-linked reductases, dimerisation (C-terminal) domain"/>
    <property type="match status" value="1"/>
</dbReference>
<evidence type="ECO:0000256" key="5">
    <source>
        <dbReference type="ARBA" id="ARBA00023002"/>
    </source>
</evidence>
<reference evidence="10 11" key="1">
    <citation type="journal article" date="2018" name="Mol. Biol. Evol.">
        <title>Analysis of the draft genome of the red seaweed Gracilariopsis chorda provides insights into genome size evolution in Rhodophyta.</title>
        <authorList>
            <person name="Lee J."/>
            <person name="Yang E.C."/>
            <person name="Graf L."/>
            <person name="Yang J.H."/>
            <person name="Qiu H."/>
            <person name="Zel Zion U."/>
            <person name="Chan C.X."/>
            <person name="Stephens T.G."/>
            <person name="Weber A.P.M."/>
            <person name="Boo G.H."/>
            <person name="Boo S.M."/>
            <person name="Kim K.M."/>
            <person name="Shin Y."/>
            <person name="Jung M."/>
            <person name="Lee S.J."/>
            <person name="Yim H.S."/>
            <person name="Lee J.H."/>
            <person name="Bhattacharya D."/>
            <person name="Yoon H.S."/>
        </authorList>
    </citation>
    <scope>NUCLEOTIDE SEQUENCE [LARGE SCALE GENOMIC DNA]</scope>
    <source>
        <strain evidence="10 11">SKKU-2015</strain>
        <tissue evidence="10">Whole body</tissue>
    </source>
</reference>
<evidence type="ECO:0000256" key="3">
    <source>
        <dbReference type="ARBA" id="ARBA00022630"/>
    </source>
</evidence>
<proteinExistence type="inferred from homology"/>
<evidence type="ECO:0000313" key="11">
    <source>
        <dbReference type="Proteomes" id="UP000247409"/>
    </source>
</evidence>
<dbReference type="InterPro" id="IPR036188">
    <property type="entry name" value="FAD/NAD-bd_sf"/>
</dbReference>
<name>A0A2V3IU56_9FLOR</name>
<protein>
    <recommendedName>
        <fullName evidence="7">monodehydroascorbate reductase (NADH)</fullName>
        <ecNumber evidence="7">1.6.5.4</ecNumber>
    </recommendedName>
</protein>
<dbReference type="PRINTS" id="PR00469">
    <property type="entry name" value="PNDRDTASEII"/>
</dbReference>
<dbReference type="SUPFAM" id="SSF51905">
    <property type="entry name" value="FAD/NAD(P)-binding domain"/>
    <property type="match status" value="2"/>
</dbReference>
<dbReference type="InterPro" id="IPR048618">
    <property type="entry name" value="MDHAR3-like_C"/>
</dbReference>
<evidence type="ECO:0000256" key="7">
    <source>
        <dbReference type="ARBA" id="ARBA00038920"/>
    </source>
</evidence>
<dbReference type="Proteomes" id="UP000247409">
    <property type="component" value="Unassembled WGS sequence"/>
</dbReference>
<evidence type="ECO:0000256" key="2">
    <source>
        <dbReference type="ARBA" id="ARBA00006442"/>
    </source>
</evidence>
<evidence type="ECO:0000256" key="1">
    <source>
        <dbReference type="ARBA" id="ARBA00001974"/>
    </source>
</evidence>
<accession>A0A2V3IU56</accession>
<keyword evidence="6" id="KW-0520">NAD</keyword>
<evidence type="ECO:0000256" key="6">
    <source>
        <dbReference type="ARBA" id="ARBA00023027"/>
    </source>
</evidence>
<comment type="cofactor">
    <cofactor evidence="1">
        <name>FAD</name>
        <dbReference type="ChEBI" id="CHEBI:57692"/>
    </cofactor>
</comment>
<dbReference type="GO" id="GO:0016656">
    <property type="term" value="F:monodehydroascorbate reductase (NADH) activity"/>
    <property type="evidence" value="ECO:0007669"/>
    <property type="project" value="UniProtKB-EC"/>
</dbReference>
<evidence type="ECO:0000256" key="4">
    <source>
        <dbReference type="ARBA" id="ARBA00022827"/>
    </source>
</evidence>
<comment type="similarity">
    <text evidence="2">Belongs to the FAD-dependent oxidoreductase family.</text>
</comment>
<keyword evidence="5" id="KW-0560">Oxidoreductase</keyword>
<dbReference type="InterPro" id="IPR050446">
    <property type="entry name" value="FAD-oxidoreductase/Apoptosis"/>
</dbReference>
<feature type="domain" description="Monodehydroascorbate reductase 3-like C-terminal" evidence="9">
    <location>
        <begin position="422"/>
        <end position="491"/>
    </location>
</feature>
<dbReference type="Gene3D" id="3.30.390.30">
    <property type="match status" value="1"/>
</dbReference>
<sequence>MPDTKITQLRSPQLQHQILLSRYLRGQQQEREPLPTDRSRKPYTEGIYRLFHTPVPLQLSQRLRPPLMLSTHIRSMASAASSFKYIIVGAGNAAGYAARQFVHHGVKPGELCLIGSEPYFPYERPALSKGVLMNPKARLPGFHTCVGSGGDRQSPEWYTEHGIIAKLGKPVTSVDATAKSVVIDGGETVTATEAVILATGAEPIRLSKTPGHDLKGIHYLRENDDGVALADALQANKDKWVMVVGGGYIGMEVAAAALTVGCKVKLVFPENHLMPRLFTPDIAKHYEKVFKDKGAVFFNNGRLCKAFLGDDQAYVRGAKICQNGQGDIEEDASLIVVGVGARATTALFKGQVDMDQRGGVVTDATLATSVTGVYAIGDIATYPLKMYNNRPERTEHVQNARETAAHAVDAIMTGSNEPYDYLPYFYSRIFNLSWQFFGENVGDNTVIGDFDPKLLSVWVKDGKVHGIFMEGPSADDTANMKNVARDQPALDLEAFRQCKTVEEGWKLLL</sequence>